<evidence type="ECO:0000313" key="2">
    <source>
        <dbReference type="EMBL" id="KAE9383832.1"/>
    </source>
</evidence>
<protein>
    <submittedName>
        <fullName evidence="2">Uncharacterized protein</fullName>
    </submittedName>
</protein>
<reference evidence="2" key="1">
    <citation type="journal article" date="2019" name="Environ. Microbiol.">
        <title>Fungal ecological strategies reflected in gene transcription - a case study of two litter decomposers.</title>
        <authorList>
            <person name="Barbi F."/>
            <person name="Kohler A."/>
            <person name="Barry K."/>
            <person name="Baskaran P."/>
            <person name="Daum C."/>
            <person name="Fauchery L."/>
            <person name="Ihrmark K."/>
            <person name="Kuo A."/>
            <person name="LaButti K."/>
            <person name="Lipzen A."/>
            <person name="Morin E."/>
            <person name="Grigoriev I.V."/>
            <person name="Henrissat B."/>
            <person name="Lindahl B."/>
            <person name="Martin F."/>
        </authorList>
    </citation>
    <scope>NUCLEOTIDE SEQUENCE</scope>
    <source>
        <strain evidence="2">JB14</strain>
    </source>
</reference>
<dbReference type="Proteomes" id="UP000799118">
    <property type="component" value="Unassembled WGS sequence"/>
</dbReference>
<evidence type="ECO:0000313" key="3">
    <source>
        <dbReference type="Proteomes" id="UP000799118"/>
    </source>
</evidence>
<keyword evidence="1" id="KW-0732">Signal</keyword>
<evidence type="ECO:0000256" key="1">
    <source>
        <dbReference type="SAM" id="SignalP"/>
    </source>
</evidence>
<dbReference type="EMBL" id="ML770310">
    <property type="protein sequence ID" value="KAE9383832.1"/>
    <property type="molecule type" value="Genomic_DNA"/>
</dbReference>
<keyword evidence="3" id="KW-1185">Reference proteome</keyword>
<dbReference type="AlphaFoldDB" id="A0A6A4GE44"/>
<gene>
    <name evidence="2" type="ORF">BT96DRAFT_982432</name>
</gene>
<proteinExistence type="predicted"/>
<organism evidence="2 3">
    <name type="scientific">Gymnopus androsaceus JB14</name>
    <dbReference type="NCBI Taxonomy" id="1447944"/>
    <lineage>
        <taxon>Eukaryota</taxon>
        <taxon>Fungi</taxon>
        <taxon>Dikarya</taxon>
        <taxon>Basidiomycota</taxon>
        <taxon>Agaricomycotina</taxon>
        <taxon>Agaricomycetes</taxon>
        <taxon>Agaricomycetidae</taxon>
        <taxon>Agaricales</taxon>
        <taxon>Marasmiineae</taxon>
        <taxon>Omphalotaceae</taxon>
        <taxon>Gymnopus</taxon>
    </lineage>
</organism>
<dbReference type="OrthoDB" id="2986744at2759"/>
<sequence length="173" mass="18468">MLALVFLLSAFATSVLATVTGPCPDQWCSRRIVYYIHQQRCVQAPRETRKPLEKLICPYAGDLVEAACVDTSVDRQITPATNTAGTSVLLIERQYGAAQAASLVGVTPCIGFNGTDFVAQDCDTMTAPVTFVSGELVAGTACSTGVNSLMTAFFIGKRGHMMLNLLPTISELD</sequence>
<name>A0A6A4GE44_9AGAR</name>
<feature type="signal peptide" evidence="1">
    <location>
        <begin position="1"/>
        <end position="17"/>
    </location>
</feature>
<feature type="chain" id="PRO_5025537838" evidence="1">
    <location>
        <begin position="18"/>
        <end position="173"/>
    </location>
</feature>
<accession>A0A6A4GE44</accession>